<gene>
    <name evidence="2" type="ORF">C1645_831457</name>
</gene>
<dbReference type="SUPFAM" id="SSF52540">
    <property type="entry name" value="P-loop containing nucleoside triphosphate hydrolases"/>
    <property type="match status" value="1"/>
</dbReference>
<protein>
    <recommendedName>
        <fullName evidence="4">Crinkler family protein</fullName>
    </recommendedName>
</protein>
<dbReference type="STRING" id="658196.A0A397SLL5"/>
<accession>A0A397SLL5</accession>
<feature type="compositionally biased region" description="Acidic residues" evidence="1">
    <location>
        <begin position="308"/>
        <end position="322"/>
    </location>
</feature>
<dbReference type="PANTHER" id="PTHR33129:SF1">
    <property type="entry name" value="ATP-BINDING PROTEIN"/>
    <property type="match status" value="1"/>
</dbReference>
<dbReference type="PANTHER" id="PTHR33129">
    <property type="entry name" value="PROTEIN KINASE DOMAIN-CONTAINING PROTEIN-RELATED"/>
    <property type="match status" value="1"/>
</dbReference>
<sequence>MEKVYEELDPTDKLSTNIFQSGSIIIVQPPSSPATTESPSKRRKLDELGEDSIKLQKVWNTFKNTPDENFGVPFLQFSEDVSYLFGKDDQSNNITTLFIRKIYRHLSKIIERTGTRHFIIIGNPGIGKTFFGYYLLYKLAQQNKTVIYHKHDMLPILFSNNTSYSGKKIYEFKNILANDDVWYIVDGSKPMNFTAKTILISSPQKNNYKEFAKIGTTFQYMSVWSWEETDTCRAVLFPELTQDFVRELYDRWGGIPRFTLFYALNRSQQCLLDKEINSVNETIFNFIGESADDNCAIHKIIHIYTNEPQEEGEETEEIEDDPSSSKTPAVTEFYTMSILKFASDYVSEKVMDILIKNFKDHLLNFVRASSAIGDYGTLRGTIFERLAHRKLLKGGSFKVRPLIKNTATESIELQIPDREKLVFSNIGEIKPNMYCIPIQQNHKSFDACVSPDTFFQMTIAKSHPIVKSGLDKYINKDNNSEIKFYFVLPKELYNSYGEQDLHTAKKIVYRRKFNRLKQYALEFDLKL</sequence>
<proteinExistence type="predicted"/>
<dbReference type="Proteomes" id="UP000265703">
    <property type="component" value="Unassembled WGS sequence"/>
</dbReference>
<keyword evidence="3" id="KW-1185">Reference proteome</keyword>
<evidence type="ECO:0008006" key="4">
    <source>
        <dbReference type="Google" id="ProtNLM"/>
    </source>
</evidence>
<dbReference type="OrthoDB" id="2439676at2759"/>
<evidence type="ECO:0000313" key="3">
    <source>
        <dbReference type="Proteomes" id="UP000265703"/>
    </source>
</evidence>
<name>A0A397SLL5_9GLOM</name>
<comment type="caution">
    <text evidence="2">The sequence shown here is derived from an EMBL/GenBank/DDBJ whole genome shotgun (WGS) entry which is preliminary data.</text>
</comment>
<dbReference type="EMBL" id="QKYT01000455">
    <property type="protein sequence ID" value="RIA84995.1"/>
    <property type="molecule type" value="Genomic_DNA"/>
</dbReference>
<dbReference type="InterPro" id="IPR052980">
    <property type="entry name" value="Crinkler_effector"/>
</dbReference>
<reference evidence="2 3" key="1">
    <citation type="submission" date="2018-06" db="EMBL/GenBank/DDBJ databases">
        <title>Comparative genomics reveals the genomic features of Rhizophagus irregularis, R. cerebriforme, R. diaphanum and Gigaspora rosea, and their symbiotic lifestyle signature.</title>
        <authorList>
            <person name="Morin E."/>
            <person name="San Clemente H."/>
            <person name="Chen E.C.H."/>
            <person name="De La Providencia I."/>
            <person name="Hainaut M."/>
            <person name="Kuo A."/>
            <person name="Kohler A."/>
            <person name="Murat C."/>
            <person name="Tang N."/>
            <person name="Roy S."/>
            <person name="Loubradou J."/>
            <person name="Henrissat B."/>
            <person name="Grigoriev I.V."/>
            <person name="Corradi N."/>
            <person name="Roux C."/>
            <person name="Martin F.M."/>
        </authorList>
    </citation>
    <scope>NUCLEOTIDE SEQUENCE [LARGE SCALE GENOMIC DNA]</scope>
    <source>
        <strain evidence="2 3">DAOM 227022</strain>
    </source>
</reference>
<organism evidence="2 3">
    <name type="scientific">Glomus cerebriforme</name>
    <dbReference type="NCBI Taxonomy" id="658196"/>
    <lineage>
        <taxon>Eukaryota</taxon>
        <taxon>Fungi</taxon>
        <taxon>Fungi incertae sedis</taxon>
        <taxon>Mucoromycota</taxon>
        <taxon>Glomeromycotina</taxon>
        <taxon>Glomeromycetes</taxon>
        <taxon>Glomerales</taxon>
        <taxon>Glomeraceae</taxon>
        <taxon>Glomus</taxon>
    </lineage>
</organism>
<evidence type="ECO:0000313" key="2">
    <source>
        <dbReference type="EMBL" id="RIA84995.1"/>
    </source>
</evidence>
<dbReference type="Gene3D" id="3.40.50.300">
    <property type="entry name" value="P-loop containing nucleotide triphosphate hydrolases"/>
    <property type="match status" value="1"/>
</dbReference>
<evidence type="ECO:0000256" key="1">
    <source>
        <dbReference type="SAM" id="MobiDB-lite"/>
    </source>
</evidence>
<dbReference type="InterPro" id="IPR027417">
    <property type="entry name" value="P-loop_NTPase"/>
</dbReference>
<dbReference type="AlphaFoldDB" id="A0A397SLL5"/>
<feature type="region of interest" description="Disordered" evidence="1">
    <location>
        <begin position="308"/>
        <end position="327"/>
    </location>
</feature>